<dbReference type="Pfam" id="PF12705">
    <property type="entry name" value="PDDEXK_1"/>
    <property type="match status" value="1"/>
</dbReference>
<proteinExistence type="inferred from homology"/>
<dbReference type="Proteomes" id="UP001146120">
    <property type="component" value="Unassembled WGS sequence"/>
</dbReference>
<dbReference type="InterPro" id="IPR014017">
    <property type="entry name" value="DNA_helicase_UvrD-like_C"/>
</dbReference>
<evidence type="ECO:0000256" key="15">
    <source>
        <dbReference type="ARBA" id="ARBA00023229"/>
    </source>
</evidence>
<evidence type="ECO:0000256" key="2">
    <source>
        <dbReference type="ARBA" id="ARBA00006706"/>
    </source>
</evidence>
<dbReference type="GO" id="GO:0006744">
    <property type="term" value="P:ubiquinone biosynthetic process"/>
    <property type="evidence" value="ECO:0007669"/>
    <property type="project" value="TreeGrafter"/>
</dbReference>
<organism evidence="17 18">
    <name type="scientific">Lagenidium giganteum</name>
    <dbReference type="NCBI Taxonomy" id="4803"/>
    <lineage>
        <taxon>Eukaryota</taxon>
        <taxon>Sar</taxon>
        <taxon>Stramenopiles</taxon>
        <taxon>Oomycota</taxon>
        <taxon>Peronosporomycetes</taxon>
        <taxon>Pythiales</taxon>
        <taxon>Pythiaceae</taxon>
    </lineage>
</organism>
<evidence type="ECO:0000256" key="9">
    <source>
        <dbReference type="ARBA" id="ARBA00022806"/>
    </source>
</evidence>
<dbReference type="GO" id="GO:1990234">
    <property type="term" value="C:transferase complex"/>
    <property type="evidence" value="ECO:0007669"/>
    <property type="project" value="TreeGrafter"/>
</dbReference>
<gene>
    <name evidence="17" type="ORF">N0F65_005105</name>
</gene>
<dbReference type="GO" id="GO:0004527">
    <property type="term" value="F:exonuclease activity"/>
    <property type="evidence" value="ECO:0007669"/>
    <property type="project" value="UniProtKB-KW"/>
</dbReference>
<evidence type="ECO:0000313" key="18">
    <source>
        <dbReference type="Proteomes" id="UP001146120"/>
    </source>
</evidence>
<keyword evidence="6" id="KW-0547">Nucleotide-binding</keyword>
<name>A0AAV2Z3J3_9STRA</name>
<reference evidence="17" key="1">
    <citation type="submission" date="2022-11" db="EMBL/GenBank/DDBJ databases">
        <authorList>
            <person name="Morgan W.R."/>
            <person name="Tartar A."/>
        </authorList>
    </citation>
    <scope>NUCLEOTIDE SEQUENCE</scope>
    <source>
        <strain evidence="17">ARSEF 373</strain>
    </source>
</reference>
<dbReference type="SUPFAM" id="SSF48576">
    <property type="entry name" value="Terpenoid synthases"/>
    <property type="match status" value="1"/>
</dbReference>
<dbReference type="GO" id="GO:0006281">
    <property type="term" value="P:DNA repair"/>
    <property type="evidence" value="ECO:0007669"/>
    <property type="project" value="UniProtKB-KW"/>
</dbReference>
<keyword evidence="9" id="KW-0347">Helicase</keyword>
<keyword evidence="11" id="KW-0067">ATP-binding</keyword>
<dbReference type="InterPro" id="IPR033749">
    <property type="entry name" value="Polyprenyl_synt_CS"/>
</dbReference>
<dbReference type="Pfam" id="PF00348">
    <property type="entry name" value="polyprenyl_synt"/>
    <property type="match status" value="1"/>
</dbReference>
<comment type="caution">
    <text evidence="17">The sequence shown here is derived from an EMBL/GenBank/DDBJ whole genome shotgun (WGS) entry which is preliminary data.</text>
</comment>
<dbReference type="PROSITE" id="PS51217">
    <property type="entry name" value="UVRD_HELICASE_CTER"/>
    <property type="match status" value="1"/>
</dbReference>
<dbReference type="PANTHER" id="PTHR12001">
    <property type="entry name" value="GERANYLGERANYL PYROPHOSPHATE SYNTHASE"/>
    <property type="match status" value="1"/>
</dbReference>
<keyword evidence="7" id="KW-0227">DNA damage</keyword>
<evidence type="ECO:0000256" key="1">
    <source>
        <dbReference type="ARBA" id="ARBA00001946"/>
    </source>
</evidence>
<evidence type="ECO:0000256" key="12">
    <source>
        <dbReference type="ARBA" id="ARBA00022842"/>
    </source>
</evidence>
<dbReference type="InterPro" id="IPR008949">
    <property type="entry name" value="Isoprenoid_synthase_dom_sf"/>
</dbReference>
<comment type="cofactor">
    <cofactor evidence="1">
        <name>Mg(2+)</name>
        <dbReference type="ChEBI" id="CHEBI:18420"/>
    </cofactor>
</comment>
<evidence type="ECO:0000256" key="8">
    <source>
        <dbReference type="ARBA" id="ARBA00022801"/>
    </source>
</evidence>
<keyword evidence="15" id="KW-0414">Isoprene biosynthesis</keyword>
<sequence>MLTDKQLSIVTSEHTGHLCVAGVAGSGKSTCAAERLLWLMNTKQGHRRVLALTAHESRLRARLDQQTAFYELERLGHGVFSVSEWCQQTLEEIGQPKSVFGTSKLTAFLMHHVHELPLQRFHQSFTTTLGVKKTLHDLIRFFRVLETEGITPAMYDSYTQNLSSETDDRTSFAQQELAQVYQVYRTLLDKHGITSWHGAILDLLGHVQPVTLTSDAMASSHVREALLHGFSDLIIDDLHAMTPAMIKLVALLAQSPSMTSSTIFANRICDYESSHMDYFVGQLGSAKSLERVDLDENLRAAASPAIFSFAHRVLGDVALSNTDERSPVTCLQYQSMSDEERGIADLIKRKIVAGIAPNDIAVLVPTYGDAQRAAGFFLDQGIPVQNHETHAADQHLFDAPGASAVYSLLMALSSPDSSTHVFNVLRSRFFNFQFDHLTIVMNIAQRTHKPLLAAMGDLAGNPTPHLTGVAAESFAKEAARFLQLFQELQSNVHQRPVQEVIQVFLQRTGSLESLLDPVSPMHEEESVSLADFLREVEAAQRIVGSPLTAFVAPYLTKLRETRVNAPFTAASSMDPHLHLNSPGVMVLPLKRQLIHSVEARCLILMSMRDSKFPGRMKRLTLPLPMELLNIDKPVQNRAEHVRRCEHTAFHALTRAKEDVVLSYFSYAVPSSTRTDNRKPETISRVFAPVWDVDTAAPAAGNESNLNVVQTASGGSPQDPSTGQLMPSKEQRVDIAIDHLSYSQINEFARCPHKYYLSRVLKLEADSNSALMYGRALHEAIAAFARYLQDQPGAIEAAMVPARETLHRTWQSVGFLSAQQEAHLYKQAELTLERFMHAYLPSSVLDTEIPDVLHVEHPFQIQVPEAGTMLHGVWDRIDRYHDGRVIIKEFKSSMRGNDTARNTAKLAQESLQLKLYMHAYTQVFGSPPHGAELVYIGSDDAVGTGFIPFNPQACQEAIEAVVSTADAIRAAQFAPRPSYFECAMCPFAHSMSLTMRTAARAMRAPLTMRRAVATAAAAKPPAHVTTRSFNALREKAVRAMAGKLKENLEHNPNLWLSAAAVDEPTVSILDPAPGYAAHDSRAYQDLSVDFDKPTPDSENVIEFLNTDPAALADPFALVRDDMATVTDSIKRILGSDHPVLAAVAKYFFETDGGKKVRPTMVLLVARAAEAHRAATGAPLPANQSPEFTVLAQRRLAEITEMIHTASLLHDDVIDEADTRRGVASVNKVFGDKLAILAGDFLLARSSICLARLRSLEAIELMSTAIEHLVKGEVMQMRNVEGRADITPFEYYLRKNYYKTGSLMSNSCKAALELGKHDEHVCNMGFAYGRHIGLAFQLIDDVLDYQGHQSGKPLLADLKAGLATAPLLLAQEEFPTLKELALRKFARDGDIELASELVEKSTGIARTKALAIGQAELACRAAMQLAPSPERDALVRLAQLVVFRSK</sequence>
<dbReference type="PROSITE" id="PS00723">
    <property type="entry name" value="POLYPRENYL_SYNTHASE_1"/>
    <property type="match status" value="1"/>
</dbReference>
<evidence type="ECO:0000256" key="14">
    <source>
        <dbReference type="ARBA" id="ARBA00023204"/>
    </source>
</evidence>
<evidence type="ECO:0000256" key="5">
    <source>
        <dbReference type="ARBA" id="ARBA00022723"/>
    </source>
</evidence>
<dbReference type="InterPro" id="IPR011604">
    <property type="entry name" value="PDDEXK-like_dom_sf"/>
</dbReference>
<dbReference type="Gene3D" id="1.10.486.10">
    <property type="entry name" value="PCRA, domain 4"/>
    <property type="match status" value="1"/>
</dbReference>
<evidence type="ECO:0000256" key="7">
    <source>
        <dbReference type="ARBA" id="ARBA00022763"/>
    </source>
</evidence>
<evidence type="ECO:0000256" key="13">
    <source>
        <dbReference type="ARBA" id="ARBA00023125"/>
    </source>
</evidence>
<dbReference type="GO" id="GO:0046872">
    <property type="term" value="F:metal ion binding"/>
    <property type="evidence" value="ECO:0007669"/>
    <property type="project" value="UniProtKB-KW"/>
</dbReference>
<keyword evidence="13" id="KW-0238">DNA-binding</keyword>
<keyword evidence="12" id="KW-0460">Magnesium</keyword>
<dbReference type="Gene3D" id="1.10.600.10">
    <property type="entry name" value="Farnesyl Diphosphate Synthase"/>
    <property type="match status" value="1"/>
</dbReference>
<dbReference type="PANTHER" id="PTHR12001:SF69">
    <property type="entry name" value="ALL TRANS-POLYPRENYL-DIPHOSPHATE SYNTHASE PDSS1"/>
    <property type="match status" value="1"/>
</dbReference>
<protein>
    <recommendedName>
        <fullName evidence="16">UvrD-like helicase C-terminal domain-containing protein</fullName>
    </recommendedName>
</protein>
<keyword evidence="14" id="KW-0234">DNA repair</keyword>
<dbReference type="GO" id="GO:0003677">
    <property type="term" value="F:DNA binding"/>
    <property type="evidence" value="ECO:0007669"/>
    <property type="project" value="UniProtKB-KW"/>
</dbReference>
<evidence type="ECO:0000256" key="11">
    <source>
        <dbReference type="ARBA" id="ARBA00022840"/>
    </source>
</evidence>
<keyword evidence="4" id="KW-0540">Nuclease</keyword>
<dbReference type="EMBL" id="DAKRPA010000039">
    <property type="protein sequence ID" value="DBA01916.1"/>
    <property type="molecule type" value="Genomic_DNA"/>
</dbReference>
<evidence type="ECO:0000256" key="4">
    <source>
        <dbReference type="ARBA" id="ARBA00022722"/>
    </source>
</evidence>
<keyword evidence="18" id="KW-1185">Reference proteome</keyword>
<evidence type="ECO:0000259" key="16">
    <source>
        <dbReference type="PROSITE" id="PS51217"/>
    </source>
</evidence>
<dbReference type="PROSITE" id="PS00444">
    <property type="entry name" value="POLYPRENYL_SYNTHASE_2"/>
    <property type="match status" value="1"/>
</dbReference>
<comment type="similarity">
    <text evidence="2">Belongs to the FPP/GGPP synthase family.</text>
</comment>
<dbReference type="GO" id="GO:0004659">
    <property type="term" value="F:prenyltransferase activity"/>
    <property type="evidence" value="ECO:0007669"/>
    <property type="project" value="InterPro"/>
</dbReference>
<dbReference type="InterPro" id="IPR027417">
    <property type="entry name" value="P-loop_NTPase"/>
</dbReference>
<reference evidence="17" key="2">
    <citation type="journal article" date="2023" name="Microbiol Resour">
        <title>Decontamination and Annotation of the Draft Genome Sequence of the Oomycete Lagenidium giganteum ARSEF 373.</title>
        <authorList>
            <person name="Morgan W.R."/>
            <person name="Tartar A."/>
        </authorList>
    </citation>
    <scope>NUCLEOTIDE SEQUENCE</scope>
    <source>
        <strain evidence="17">ARSEF 373</strain>
    </source>
</reference>
<dbReference type="InterPro" id="IPR000092">
    <property type="entry name" value="Polyprenyl_synt"/>
</dbReference>
<evidence type="ECO:0000256" key="10">
    <source>
        <dbReference type="ARBA" id="ARBA00022839"/>
    </source>
</evidence>
<dbReference type="InterPro" id="IPR014016">
    <property type="entry name" value="UvrD-like_ATP-bd"/>
</dbReference>
<dbReference type="Gene3D" id="3.40.50.300">
    <property type="entry name" value="P-loop containing nucleotide triphosphate hydrolases"/>
    <property type="match status" value="2"/>
</dbReference>
<evidence type="ECO:0000256" key="3">
    <source>
        <dbReference type="ARBA" id="ARBA00022679"/>
    </source>
</evidence>
<dbReference type="Gene3D" id="3.90.320.10">
    <property type="match status" value="1"/>
</dbReference>
<dbReference type="SFLD" id="SFLDS00005">
    <property type="entry name" value="Isoprenoid_Synthase_Type_I"/>
    <property type="match status" value="1"/>
</dbReference>
<evidence type="ECO:0000256" key="6">
    <source>
        <dbReference type="ARBA" id="ARBA00022741"/>
    </source>
</evidence>
<keyword evidence="10" id="KW-0269">Exonuclease</keyword>
<dbReference type="SUPFAM" id="SSF52540">
    <property type="entry name" value="P-loop containing nucleoside triphosphate hydrolases"/>
    <property type="match status" value="1"/>
</dbReference>
<dbReference type="InterPro" id="IPR038726">
    <property type="entry name" value="PDDEXK_AddAB-type"/>
</dbReference>
<feature type="domain" description="UvrD-like helicase C-terminal" evidence="16">
    <location>
        <begin position="296"/>
        <end position="612"/>
    </location>
</feature>
<dbReference type="GO" id="GO:0008299">
    <property type="term" value="P:isoprenoid biosynthetic process"/>
    <property type="evidence" value="ECO:0007669"/>
    <property type="project" value="UniProtKB-KW"/>
</dbReference>
<dbReference type="Pfam" id="PF00580">
    <property type="entry name" value="UvrD-helicase"/>
    <property type="match status" value="1"/>
</dbReference>
<dbReference type="GO" id="GO:0004386">
    <property type="term" value="F:helicase activity"/>
    <property type="evidence" value="ECO:0007669"/>
    <property type="project" value="UniProtKB-KW"/>
</dbReference>
<keyword evidence="5" id="KW-0479">Metal-binding</keyword>
<keyword evidence="3" id="KW-0808">Transferase</keyword>
<keyword evidence="8" id="KW-0378">Hydrolase</keyword>
<evidence type="ECO:0000313" key="17">
    <source>
        <dbReference type="EMBL" id="DBA01916.1"/>
    </source>
</evidence>
<accession>A0AAV2Z3J3</accession>
<dbReference type="CDD" id="cd00685">
    <property type="entry name" value="Trans_IPPS_HT"/>
    <property type="match status" value="1"/>
</dbReference>
<dbReference type="GO" id="GO:0005524">
    <property type="term" value="F:ATP binding"/>
    <property type="evidence" value="ECO:0007669"/>
    <property type="project" value="UniProtKB-KW"/>
</dbReference>